<dbReference type="InterPro" id="IPR036397">
    <property type="entry name" value="RNaseH_sf"/>
</dbReference>
<dbReference type="EMBL" id="BK014664">
    <property type="protein sequence ID" value="DAD66893.1"/>
    <property type="molecule type" value="Genomic_DNA"/>
</dbReference>
<proteinExistence type="predicted"/>
<dbReference type="PROSITE" id="PS50879">
    <property type="entry name" value="RNASE_H_1"/>
    <property type="match status" value="1"/>
</dbReference>
<dbReference type="InterPro" id="IPR012337">
    <property type="entry name" value="RNaseH-like_sf"/>
</dbReference>
<reference evidence="2" key="1">
    <citation type="journal article" date="2021" name="Proc. Natl. Acad. Sci. U.S.A.">
        <title>A Catalog of Tens of Thousands of Viruses from Human Metagenomes Reveals Hidden Associations with Chronic Diseases.</title>
        <authorList>
            <person name="Tisza M.J."/>
            <person name="Buck C.B."/>
        </authorList>
    </citation>
    <scope>NUCLEOTIDE SEQUENCE</scope>
    <source>
        <strain evidence="2">Ctv2R2</strain>
    </source>
</reference>
<organism evidence="2">
    <name type="scientific">Siphoviridae sp. ctv2R2</name>
    <dbReference type="NCBI Taxonomy" id="2823609"/>
    <lineage>
        <taxon>Viruses</taxon>
        <taxon>Duplodnaviria</taxon>
        <taxon>Heunggongvirae</taxon>
        <taxon>Uroviricota</taxon>
        <taxon>Caudoviricetes</taxon>
    </lineage>
</organism>
<dbReference type="Gene3D" id="3.30.420.10">
    <property type="entry name" value="Ribonuclease H-like superfamily/Ribonuclease H"/>
    <property type="match status" value="1"/>
</dbReference>
<evidence type="ECO:0000259" key="1">
    <source>
        <dbReference type="PROSITE" id="PS50879"/>
    </source>
</evidence>
<dbReference type="GO" id="GO:0003676">
    <property type="term" value="F:nucleic acid binding"/>
    <property type="evidence" value="ECO:0007669"/>
    <property type="project" value="InterPro"/>
</dbReference>
<feature type="domain" description="RNase H type-1" evidence="1">
    <location>
        <begin position="1"/>
        <end position="150"/>
    </location>
</feature>
<protein>
    <submittedName>
        <fullName evidence="2">Ribonuclease HI</fullName>
    </submittedName>
</protein>
<evidence type="ECO:0000313" key="2">
    <source>
        <dbReference type="EMBL" id="DAD66893.1"/>
    </source>
</evidence>
<sequence length="150" mass="17751">MQKVDIYIQTTARGPAVRKHVAYMYVLKIVINGKEFIRNGKGTLENVTENQAALQAIIHALMRFHEKCEIRINTECEHVLNSCRNAWPQQWEKDGWKKKTGKPVKNADLWQQYLNVSRGHIISWSDEPHDFTKWMEYELKKMEAEYEKCQ</sequence>
<name>A0A8S5LAF5_9CAUD</name>
<dbReference type="InterPro" id="IPR002156">
    <property type="entry name" value="RNaseH_domain"/>
</dbReference>
<dbReference type="SUPFAM" id="SSF53098">
    <property type="entry name" value="Ribonuclease H-like"/>
    <property type="match status" value="1"/>
</dbReference>
<accession>A0A8S5LAF5</accession>
<dbReference type="Pfam" id="PF00075">
    <property type="entry name" value="RNase_H"/>
    <property type="match status" value="1"/>
</dbReference>
<dbReference type="GO" id="GO:0004523">
    <property type="term" value="F:RNA-DNA hybrid ribonuclease activity"/>
    <property type="evidence" value="ECO:0007669"/>
    <property type="project" value="InterPro"/>
</dbReference>